<organism evidence="1 2">
    <name type="scientific">Algoriphagus taiwanensis</name>
    <dbReference type="NCBI Taxonomy" id="1445656"/>
    <lineage>
        <taxon>Bacteria</taxon>
        <taxon>Pseudomonadati</taxon>
        <taxon>Bacteroidota</taxon>
        <taxon>Cytophagia</taxon>
        <taxon>Cytophagales</taxon>
        <taxon>Cyclobacteriaceae</taxon>
        <taxon>Algoriphagus</taxon>
    </lineage>
</organism>
<accession>A0ABQ6Q2U3</accession>
<dbReference type="RefSeq" id="WP_338229328.1">
    <property type="nucleotide sequence ID" value="NZ_BTPE01000010.1"/>
</dbReference>
<keyword evidence="2" id="KW-1185">Reference proteome</keyword>
<name>A0ABQ6Q2U3_9BACT</name>
<comment type="caution">
    <text evidence="1">The sequence shown here is derived from an EMBL/GenBank/DDBJ whole genome shotgun (WGS) entry which is preliminary data.</text>
</comment>
<sequence length="372" mass="44108">MKTILILSYTDLKKDPRPYRQISFLKSKGFRVVTVGLSKSSLEDEFFQIRKINPFFRLFRLILLLFKFYHLFYWDKYKKQILKILYKDFDVVIAHEVRLLPLAFELANGKPVILDAHEYSPLNFDDSLIWRLFIKDYYKYLCDTFIPKVSCILTVSDGIVNMYIDNYKVPTYLIVNLPSFEDLKPTKNLQKIRLIHHGIVSSSRKLELMIDAMEFLDENLYELNLILVRNDFTVNYYHKLINRAKRFRNINFLEPVPREELIEFCNQFDLGIIFCPPTNFNIKHGLPNKFFEFVQSRLGIIIGPDIEMSKYVLKYELGVRAKDWSPLGLASAIKLLERDEIFRFKSNSDKVAHILSSEEQNYVFLNIINQFL</sequence>
<proteinExistence type="predicted"/>
<evidence type="ECO:0000313" key="1">
    <source>
        <dbReference type="EMBL" id="GMQ34502.1"/>
    </source>
</evidence>
<dbReference type="EMBL" id="BTPE01000010">
    <property type="protein sequence ID" value="GMQ34502.1"/>
    <property type="molecule type" value="Genomic_DNA"/>
</dbReference>
<dbReference type="Proteomes" id="UP001307705">
    <property type="component" value="Unassembled WGS sequence"/>
</dbReference>
<dbReference type="SUPFAM" id="SSF53756">
    <property type="entry name" value="UDP-Glycosyltransferase/glycogen phosphorylase"/>
    <property type="match status" value="1"/>
</dbReference>
<evidence type="ECO:0000313" key="2">
    <source>
        <dbReference type="Proteomes" id="UP001307705"/>
    </source>
</evidence>
<reference evidence="1 2" key="1">
    <citation type="submission" date="2023-08" db="EMBL/GenBank/DDBJ databases">
        <title>Draft genome sequence of Algoriphagus taiwanensis.</title>
        <authorList>
            <person name="Takatani N."/>
            <person name="Hosokawa M."/>
            <person name="Sawabe T."/>
        </authorList>
    </citation>
    <scope>NUCLEOTIDE SEQUENCE [LARGE SCALE GENOMIC DNA]</scope>
    <source>
        <strain evidence="1 2">JCM 19755</strain>
    </source>
</reference>
<gene>
    <name evidence="1" type="ORF">Ataiwa_27750</name>
</gene>
<dbReference type="Gene3D" id="3.40.50.2000">
    <property type="entry name" value="Glycogen Phosphorylase B"/>
    <property type="match status" value="2"/>
</dbReference>
<protein>
    <submittedName>
        <fullName evidence="1">Glycosyltransferase family 4 protein</fullName>
    </submittedName>
</protein>